<accession>A0A699J6W3</accession>
<sequence length="181" mass="19666">MSASMKACIARHDALPLPPLLVPSLPLPLPSLLTTSPTDTGAPLGYRAAEIRMRALLPSTSCKTDIPEADMPPRKRVCLTTPAPGFKIGESSAAGVARQPRPTESDLRRYRVEQAGVNERVTELDTTVRDRPNHCRTVMLMDREAMYAHETQLTTALGRIEILEARDPKPQKGPAEAGSSC</sequence>
<evidence type="ECO:0000313" key="1">
    <source>
        <dbReference type="EMBL" id="GFA16120.1"/>
    </source>
</evidence>
<comment type="caution">
    <text evidence="1">The sequence shown here is derived from an EMBL/GenBank/DDBJ whole genome shotgun (WGS) entry which is preliminary data.</text>
</comment>
<organism evidence="1">
    <name type="scientific">Tanacetum cinerariifolium</name>
    <name type="common">Dalmatian daisy</name>
    <name type="synonym">Chrysanthemum cinerariifolium</name>
    <dbReference type="NCBI Taxonomy" id="118510"/>
    <lineage>
        <taxon>Eukaryota</taxon>
        <taxon>Viridiplantae</taxon>
        <taxon>Streptophyta</taxon>
        <taxon>Embryophyta</taxon>
        <taxon>Tracheophyta</taxon>
        <taxon>Spermatophyta</taxon>
        <taxon>Magnoliopsida</taxon>
        <taxon>eudicotyledons</taxon>
        <taxon>Gunneridae</taxon>
        <taxon>Pentapetalae</taxon>
        <taxon>asterids</taxon>
        <taxon>campanulids</taxon>
        <taxon>Asterales</taxon>
        <taxon>Asteraceae</taxon>
        <taxon>Asteroideae</taxon>
        <taxon>Anthemideae</taxon>
        <taxon>Anthemidinae</taxon>
        <taxon>Tanacetum</taxon>
    </lineage>
</organism>
<reference evidence="1" key="1">
    <citation type="journal article" date="2019" name="Sci. Rep.">
        <title>Draft genome of Tanacetum cinerariifolium, the natural source of mosquito coil.</title>
        <authorList>
            <person name="Yamashiro T."/>
            <person name="Shiraishi A."/>
            <person name="Satake H."/>
            <person name="Nakayama K."/>
        </authorList>
    </citation>
    <scope>NUCLEOTIDE SEQUENCE</scope>
</reference>
<dbReference type="AlphaFoldDB" id="A0A699J6W3"/>
<name>A0A699J6W3_TANCI</name>
<evidence type="ECO:0008006" key="2">
    <source>
        <dbReference type="Google" id="ProtNLM"/>
    </source>
</evidence>
<proteinExistence type="predicted"/>
<protein>
    <recommendedName>
        <fullName evidence="2">Reverse transcriptase domain-containing protein</fullName>
    </recommendedName>
</protein>
<dbReference type="EMBL" id="BKCJ010378424">
    <property type="protein sequence ID" value="GFA16120.1"/>
    <property type="molecule type" value="Genomic_DNA"/>
</dbReference>
<gene>
    <name evidence="1" type="ORF">Tci_588092</name>
</gene>